<feature type="transmembrane region" description="Helical" evidence="2">
    <location>
        <begin position="348"/>
        <end position="378"/>
    </location>
</feature>
<dbReference type="SUPFAM" id="SSF58069">
    <property type="entry name" value="Virus ectodomain"/>
    <property type="match status" value="1"/>
</dbReference>
<sequence>MNWGNIVSLLFLLVGHSLRKDKNRTNSDFTKTFSTAAVFNVTNCWICGKIPHATEEGIPLYGLPFNMSWINRTDPEWNFFFNMTTKQCAIARYAGTEKEQQLKLTRKSTGILVTTNDTHICERSSTSSLVCCKILPSNSTRVGIYWQYQLYLATCSPLPNQLYFICGNNVYKWLPYNWAGNCYIGNIAPKFRVLFENPKGHVRNWKRHFASSHVNELPEEWDTSEENRFVMILIPHYGVAKAVQMMRRMSRIIEHALNNTLDGLTSLTEEVRQMRLVVLQNRASLDYILASKGGVCALIGDECCTYISDKSLEVEDDISEARKSVAKLHAQNTGSWLFSWLGQWGQQLFMYITSFIIFILGIFLVIKIISVCISNIFVNQRVECSAVGFFYYDLYDLQFIHALICVCIYIIYMV</sequence>
<dbReference type="InterPro" id="IPR018154">
    <property type="entry name" value="TLV/ENV_coat_polyprotein"/>
</dbReference>
<name>A0A803J3I4_XENTR</name>
<feature type="transmembrane region" description="Helical" evidence="2">
    <location>
        <begin position="390"/>
        <end position="412"/>
    </location>
</feature>
<dbReference type="PANTHER" id="PTHR10424:SF73">
    <property type="entry name" value="ENDOGENOUS RETROVIRUS GROUP FC1 ENV POLYPROTEIN-RELATED"/>
    <property type="match status" value="1"/>
</dbReference>
<keyword evidence="2" id="KW-1133">Transmembrane helix</keyword>
<dbReference type="Ensembl" id="ENSXETT00000121765">
    <property type="protein sequence ID" value="ENSXETP00000102386"/>
    <property type="gene ID" value="ENSXETG00000047843"/>
</dbReference>
<accession>A0A803J3I4</accession>
<evidence type="ECO:0000256" key="2">
    <source>
        <dbReference type="SAM" id="Phobius"/>
    </source>
</evidence>
<evidence type="ECO:0000256" key="3">
    <source>
        <dbReference type="SAM" id="SignalP"/>
    </source>
</evidence>
<dbReference type="FunCoup" id="A0A803J3I4">
    <property type="interactions" value="4"/>
</dbReference>
<dbReference type="AlphaFoldDB" id="A0A803J3I4"/>
<proteinExistence type="predicted"/>
<evidence type="ECO:0000313" key="4">
    <source>
        <dbReference type="Ensembl" id="ENSXETP00000102386"/>
    </source>
</evidence>
<reference evidence="4" key="1">
    <citation type="journal article" date="2010" name="Science">
        <title>The genome of the Western clawed frog Xenopus tropicalis.</title>
        <authorList>
            <person name="Hellsten U."/>
            <person name="Harland R.M."/>
            <person name="Gilchrist M.J."/>
            <person name="Hendrix D."/>
            <person name="Jurka J."/>
            <person name="Kapitonov V."/>
            <person name="Ovcharenko I."/>
            <person name="Putnam N.H."/>
            <person name="Shu S."/>
            <person name="Taher L."/>
            <person name="Blitz I.L."/>
            <person name="Blumberg B."/>
            <person name="Dichmann D.S."/>
            <person name="Dubchak I."/>
            <person name="Amaya E."/>
            <person name="Detter J.C."/>
            <person name="Fletcher R."/>
            <person name="Gerhard D.S."/>
            <person name="Goodstein D."/>
            <person name="Graves T."/>
            <person name="Grigoriev I.V."/>
            <person name="Grimwood J."/>
            <person name="Kawashima T."/>
            <person name="Lindquist E."/>
            <person name="Lucas S.M."/>
            <person name="Mead P.E."/>
            <person name="Mitros T."/>
            <person name="Ogino H."/>
            <person name="Ohta Y."/>
            <person name="Poliakov A.V."/>
            <person name="Pollet N."/>
            <person name="Robert J."/>
            <person name="Salamov A."/>
            <person name="Sater A.K."/>
            <person name="Schmutz J."/>
            <person name="Terry A."/>
            <person name="Vize P.D."/>
            <person name="Warren W.C."/>
            <person name="Wells D."/>
            <person name="Wills A."/>
            <person name="Wilson R.K."/>
            <person name="Zimmerman L.B."/>
            <person name="Zorn A.M."/>
            <person name="Grainger R."/>
            <person name="Grammer T."/>
            <person name="Khokha M.K."/>
            <person name="Richardson P.M."/>
            <person name="Rokhsar D.S."/>
        </authorList>
    </citation>
    <scope>NUCLEOTIDE SEQUENCE [LARGE SCALE GENOMIC DNA]</scope>
    <source>
        <strain evidence="4">Nigerian</strain>
    </source>
</reference>
<feature type="signal peptide" evidence="3">
    <location>
        <begin position="1"/>
        <end position="19"/>
    </location>
</feature>
<organism evidence="4">
    <name type="scientific">Xenopus tropicalis</name>
    <name type="common">Western clawed frog</name>
    <name type="synonym">Silurana tropicalis</name>
    <dbReference type="NCBI Taxonomy" id="8364"/>
    <lineage>
        <taxon>Eukaryota</taxon>
        <taxon>Metazoa</taxon>
        <taxon>Chordata</taxon>
        <taxon>Craniata</taxon>
        <taxon>Vertebrata</taxon>
        <taxon>Euteleostomi</taxon>
        <taxon>Amphibia</taxon>
        <taxon>Batrachia</taxon>
        <taxon>Anura</taxon>
        <taxon>Pipoidea</taxon>
        <taxon>Pipidae</taxon>
        <taxon>Xenopodinae</taxon>
        <taxon>Xenopus</taxon>
        <taxon>Silurana</taxon>
    </lineage>
</organism>
<keyword evidence="1" id="KW-1015">Disulfide bond</keyword>
<feature type="chain" id="PRO_5030587297" evidence="3">
    <location>
        <begin position="20"/>
        <end position="414"/>
    </location>
</feature>
<dbReference type="GeneTree" id="ENSGT00940000165291"/>
<keyword evidence="3" id="KW-0732">Signal</keyword>
<evidence type="ECO:0000256" key="1">
    <source>
        <dbReference type="ARBA" id="ARBA00023157"/>
    </source>
</evidence>
<reference evidence="4" key="2">
    <citation type="submission" date="2021-03" db="UniProtKB">
        <authorList>
            <consortium name="Ensembl"/>
        </authorList>
    </citation>
    <scope>IDENTIFICATION</scope>
</reference>
<dbReference type="PANTHER" id="PTHR10424">
    <property type="entry name" value="VIRAL ENVELOPE PROTEIN"/>
    <property type="match status" value="1"/>
</dbReference>
<keyword evidence="2" id="KW-0812">Transmembrane</keyword>
<dbReference type="Gene3D" id="1.10.287.210">
    <property type="match status" value="1"/>
</dbReference>
<dbReference type="InParanoid" id="A0A803J3I4"/>
<keyword evidence="2" id="KW-0472">Membrane</keyword>
<protein>
    <submittedName>
        <fullName evidence="4">Uncharacterized protein</fullName>
    </submittedName>
</protein>
<dbReference type="Pfam" id="PF00429">
    <property type="entry name" value="TLV_coat"/>
    <property type="match status" value="1"/>
</dbReference>